<dbReference type="EMBL" id="BSDI01000056">
    <property type="protein sequence ID" value="GLI02160.1"/>
    <property type="molecule type" value="Genomic_DNA"/>
</dbReference>
<accession>A0ABQ5R630</accession>
<dbReference type="InterPro" id="IPR032710">
    <property type="entry name" value="NTF2-like_dom_sf"/>
</dbReference>
<keyword evidence="2" id="KW-1185">Reference proteome</keyword>
<comment type="caution">
    <text evidence="1">The sequence shown here is derived from an EMBL/GenBank/DDBJ whole genome shotgun (WGS) entry which is preliminary data.</text>
</comment>
<evidence type="ECO:0000313" key="1">
    <source>
        <dbReference type="EMBL" id="GLI02160.1"/>
    </source>
</evidence>
<proteinExistence type="predicted"/>
<dbReference type="SUPFAM" id="SSF54427">
    <property type="entry name" value="NTF2-like"/>
    <property type="match status" value="1"/>
</dbReference>
<organism evidence="1 2">
    <name type="scientific">Phytohabitans aurantiacus</name>
    <dbReference type="NCBI Taxonomy" id="3016789"/>
    <lineage>
        <taxon>Bacteria</taxon>
        <taxon>Bacillati</taxon>
        <taxon>Actinomycetota</taxon>
        <taxon>Actinomycetes</taxon>
        <taxon>Micromonosporales</taxon>
        <taxon>Micromonosporaceae</taxon>
    </lineage>
</organism>
<sequence length="125" mass="13395">MLENLINAWHDAVNRRDLAAALAVVTDPVEVSGPRGEQRITARDFADWIVTSGIRLRPVSAHPVDELTMVVEQEATWPDNADADTAGPPVAVATLFKVRDGAISTARRFDSLHDALRAATAGTPG</sequence>
<reference evidence="1" key="1">
    <citation type="submission" date="2022-12" db="EMBL/GenBank/DDBJ databases">
        <title>New Phytohabitans aurantiacus sp. RD004123 nov., an actinomycete isolated from soil.</title>
        <authorList>
            <person name="Triningsih D.W."/>
            <person name="Harunari E."/>
            <person name="Igarashi Y."/>
        </authorList>
    </citation>
    <scope>NUCLEOTIDE SEQUENCE</scope>
    <source>
        <strain evidence="1">RD004123</strain>
    </source>
</reference>
<protein>
    <recommendedName>
        <fullName evidence="3">SnoaL-like domain-containing protein</fullName>
    </recommendedName>
</protein>
<dbReference type="Proteomes" id="UP001144280">
    <property type="component" value="Unassembled WGS sequence"/>
</dbReference>
<dbReference type="Gene3D" id="3.10.450.50">
    <property type="match status" value="1"/>
</dbReference>
<evidence type="ECO:0000313" key="2">
    <source>
        <dbReference type="Proteomes" id="UP001144280"/>
    </source>
</evidence>
<gene>
    <name evidence="1" type="ORF">Pa4123_74380</name>
</gene>
<evidence type="ECO:0008006" key="3">
    <source>
        <dbReference type="Google" id="ProtNLM"/>
    </source>
</evidence>
<name>A0ABQ5R630_9ACTN</name>